<dbReference type="InterPro" id="IPR027417">
    <property type="entry name" value="P-loop_NTPase"/>
</dbReference>
<evidence type="ECO:0000313" key="3">
    <source>
        <dbReference type="Proteomes" id="UP000095463"/>
    </source>
</evidence>
<evidence type="ECO:0000313" key="2">
    <source>
        <dbReference type="EMBL" id="OEO28983.1"/>
    </source>
</evidence>
<comment type="caution">
    <text evidence="2">The sequence shown here is derived from an EMBL/GenBank/DDBJ whole genome shotgun (WGS) entry which is preliminary data.</text>
</comment>
<dbReference type="Proteomes" id="UP000095463">
    <property type="component" value="Unassembled WGS sequence"/>
</dbReference>
<protein>
    <recommendedName>
        <fullName evidence="1">NrS-1 polymerase-like helicase domain-containing protein</fullName>
    </recommendedName>
</protein>
<proteinExistence type="predicted"/>
<dbReference type="AlphaFoldDB" id="A0A1E5XK53"/>
<accession>A0A1E5XK53</accession>
<reference evidence="2 3" key="1">
    <citation type="journal article" date="2015" name="Genome Announc.">
        <title>Genome Assemblies of Three Soil-Associated Devosia species: D. insulae, D. limi, and D. soli.</title>
        <authorList>
            <person name="Hassan Y.I."/>
            <person name="Lepp D."/>
            <person name="Zhou T."/>
        </authorList>
    </citation>
    <scope>NUCLEOTIDE SEQUENCE [LARGE SCALE GENOMIC DNA]</scope>
    <source>
        <strain evidence="2 3">DS-56</strain>
    </source>
</reference>
<dbReference type="EMBL" id="LAJE02000342">
    <property type="protein sequence ID" value="OEO28983.1"/>
    <property type="molecule type" value="Genomic_DNA"/>
</dbReference>
<feature type="domain" description="NrS-1 polymerase-like helicase" evidence="1">
    <location>
        <begin position="441"/>
        <end position="551"/>
    </location>
</feature>
<gene>
    <name evidence="2" type="ORF">VW23_027445</name>
</gene>
<dbReference type="Pfam" id="PF19263">
    <property type="entry name" value="DUF5906"/>
    <property type="match status" value="1"/>
</dbReference>
<organism evidence="2 3">
    <name type="scientific">Devosia insulae DS-56</name>
    <dbReference type="NCBI Taxonomy" id="1116389"/>
    <lineage>
        <taxon>Bacteria</taxon>
        <taxon>Pseudomonadati</taxon>
        <taxon>Pseudomonadota</taxon>
        <taxon>Alphaproteobacteria</taxon>
        <taxon>Hyphomicrobiales</taxon>
        <taxon>Devosiaceae</taxon>
        <taxon>Devosia</taxon>
    </lineage>
</organism>
<evidence type="ECO:0000259" key="1">
    <source>
        <dbReference type="Pfam" id="PF19263"/>
    </source>
</evidence>
<dbReference type="Gene3D" id="3.40.50.300">
    <property type="entry name" value="P-loop containing nucleotide triphosphate hydrolases"/>
    <property type="match status" value="1"/>
</dbReference>
<name>A0A1E5XK53_9HYPH</name>
<keyword evidence="3" id="KW-1185">Reference proteome</keyword>
<dbReference type="InterPro" id="IPR045455">
    <property type="entry name" value="NrS-1_pol-like_helicase"/>
</dbReference>
<sequence>MTGGELRPIGLSRAAINVRIPDTAYFDTVLALDFERGGEGAVTVTDGDGSAAAAEYQPTAGEAEAIKAYLATVNWPKSEFINPDAAGIPPLWKNANKADRWVFRDKDNEIVMLQVKTVKKGEKAYVPITFWSDGEYRYAEPDVRPFYNDHLVSAHRPSVVFIHEGAKAAQAGQAIADDDKSQHAWKRELSGAVHIGLIGGAASMHKTDLSSLKRRGVRTIYVVPDNDKVGLRGANKVAKALDGTVHQVRVGDDFPTSWDMADDMPAKFFKNGRWVGPTFASTVFPATQATRAYVDENGKTRFALRQEFADQWLFATETGEFIHRLFPELQKTNDDFNNFVAPWSAVDDTARLVKREGSCQIEGAVYRPGVAVGGVLTEKNKRRLFNVWRPNDLPAIDGDISRWVEFLDYLLPDETERDEFERWFYTLIGSPQTRMHYSCLMYSEQTGTGKSICGSVLYQIIGQRNAVIANPAALDSAFNSHFENRQLVIFNELYEGGSNFKTTNALKTVQTDEFIRINAKYRHEKTVENHTHIFAASNSEHALDIDDHDRRWLIVQTTDTPWPKEKFAQLVEWLFDDIGCNVILAAAHKFSDYVKKGERAPTTEAKRTTIFHTKSDVVLNLEAFDEAYRDDAVAVEIGMFQAFVTGGKNVPKSDSVTVNSQRIKKLGWGVLNQRDTEFDGYRPSIGGKPSVIVVSPALKTKMLEQQRDDWIGLIKPALVNPYDSRPM</sequence>